<reference evidence="9" key="2">
    <citation type="submission" date="2020-05" db="UniProtKB">
        <authorList>
            <consortium name="EnsemblMetazoa"/>
        </authorList>
    </citation>
    <scope>IDENTIFICATION</scope>
    <source>
        <strain evidence="9">Epiroticus2</strain>
    </source>
</reference>
<dbReference type="Proteomes" id="UP000075885">
    <property type="component" value="Unassembled WGS sequence"/>
</dbReference>
<evidence type="ECO:0000256" key="3">
    <source>
        <dbReference type="ARBA" id="ARBA00006958"/>
    </source>
</evidence>
<comment type="cofactor">
    <cofactor evidence="1">
        <name>a divalent metal cation</name>
        <dbReference type="ChEBI" id="CHEBI:60240"/>
    </cofactor>
</comment>
<evidence type="ECO:0000313" key="9">
    <source>
        <dbReference type="EnsemblMetazoa" id="AEPI011362-PA"/>
    </source>
</evidence>
<protein>
    <submittedName>
        <fullName evidence="9">DDE Tnp4 domain-containing protein</fullName>
    </submittedName>
</protein>
<keyword evidence="4" id="KW-0540">Nuclease</keyword>
<dbReference type="EnsemblMetazoa" id="AEPI011362-RA">
    <property type="protein sequence ID" value="AEPI011362-PA"/>
    <property type="gene ID" value="AEPI011362"/>
</dbReference>
<keyword evidence="5" id="KW-0479">Metal-binding</keyword>
<evidence type="ECO:0000256" key="2">
    <source>
        <dbReference type="ARBA" id="ARBA00004123"/>
    </source>
</evidence>
<name>A0A182PWM5_9DIPT</name>
<evidence type="ECO:0000256" key="4">
    <source>
        <dbReference type="ARBA" id="ARBA00022722"/>
    </source>
</evidence>
<dbReference type="STRING" id="199890.A0A182PWM5"/>
<evidence type="ECO:0000256" key="1">
    <source>
        <dbReference type="ARBA" id="ARBA00001968"/>
    </source>
</evidence>
<keyword evidence="6" id="KW-0378">Hydrolase</keyword>
<dbReference type="Pfam" id="PF13359">
    <property type="entry name" value="DDE_Tnp_4"/>
    <property type="match status" value="1"/>
</dbReference>
<reference evidence="10" key="1">
    <citation type="submission" date="2013-03" db="EMBL/GenBank/DDBJ databases">
        <title>The Genome Sequence of Anopheles epiroticus epiroticus2.</title>
        <authorList>
            <consortium name="The Broad Institute Genomics Platform"/>
            <person name="Neafsey D.E."/>
            <person name="Howell P."/>
            <person name="Walker B."/>
            <person name="Young S.K."/>
            <person name="Zeng Q."/>
            <person name="Gargeya S."/>
            <person name="Fitzgerald M."/>
            <person name="Haas B."/>
            <person name="Abouelleil A."/>
            <person name="Allen A.W."/>
            <person name="Alvarado L."/>
            <person name="Arachchi H.M."/>
            <person name="Berlin A.M."/>
            <person name="Chapman S.B."/>
            <person name="Gainer-Dewar J."/>
            <person name="Goldberg J."/>
            <person name="Griggs A."/>
            <person name="Gujja S."/>
            <person name="Hansen M."/>
            <person name="Howarth C."/>
            <person name="Imamovic A."/>
            <person name="Ireland A."/>
            <person name="Larimer J."/>
            <person name="McCowan C."/>
            <person name="Murphy C."/>
            <person name="Pearson M."/>
            <person name="Poon T.W."/>
            <person name="Priest M."/>
            <person name="Roberts A."/>
            <person name="Saif S."/>
            <person name="Shea T."/>
            <person name="Sisk P."/>
            <person name="Sykes S."/>
            <person name="Wortman J."/>
            <person name="Nusbaum C."/>
            <person name="Birren B."/>
        </authorList>
    </citation>
    <scope>NUCLEOTIDE SEQUENCE [LARGE SCALE GENOMIC DNA]</scope>
    <source>
        <strain evidence="10">Epiroticus2</strain>
    </source>
</reference>
<evidence type="ECO:0000313" key="10">
    <source>
        <dbReference type="Proteomes" id="UP000075885"/>
    </source>
</evidence>
<comment type="similarity">
    <text evidence="3">Belongs to the HARBI1 family.</text>
</comment>
<accession>A0A182PWM5</accession>
<dbReference type="PANTHER" id="PTHR22930:SF269">
    <property type="entry name" value="NUCLEASE HARBI1-LIKE PROTEIN"/>
    <property type="match status" value="1"/>
</dbReference>
<organism evidence="9 10">
    <name type="scientific">Anopheles epiroticus</name>
    <dbReference type="NCBI Taxonomy" id="199890"/>
    <lineage>
        <taxon>Eukaryota</taxon>
        <taxon>Metazoa</taxon>
        <taxon>Ecdysozoa</taxon>
        <taxon>Arthropoda</taxon>
        <taxon>Hexapoda</taxon>
        <taxon>Insecta</taxon>
        <taxon>Pterygota</taxon>
        <taxon>Neoptera</taxon>
        <taxon>Endopterygota</taxon>
        <taxon>Diptera</taxon>
        <taxon>Nematocera</taxon>
        <taxon>Culicoidea</taxon>
        <taxon>Culicidae</taxon>
        <taxon>Anophelinae</taxon>
        <taxon>Anopheles</taxon>
    </lineage>
</organism>
<keyword evidence="7" id="KW-0539">Nucleus</keyword>
<sequence length="317" mass="36462">MFSNIFETIHRFLRLKVEDFEFLLSLVGPKIAKMDTNMREAITPKERLLNHCVSRHSITKIVKETCACIKEVLHSYVKVMNPMKLPSTQEEWLAVSKRFEERWKFPHAIGAIDGKHVHIVAPRDSGSEYFNYKNFFSIVLMVVVDADYNFMYADAGGKGGISDGGIFKNTRLYQRLENKRMNIPPPEPLQIPYQTEVPYFMLGDKAFAFTEYCIRPYGGNHGPDTAERIFNKKHSTARMPVENSLGILCNRFRVLKGPIHLQPDYAKEVIITTVYLHNFLRSLPTLLNLHSTGFKTEQLCKEIGEAKAPSQVYNLFH</sequence>
<evidence type="ECO:0000256" key="6">
    <source>
        <dbReference type="ARBA" id="ARBA00022801"/>
    </source>
</evidence>
<dbReference type="GO" id="GO:0016787">
    <property type="term" value="F:hydrolase activity"/>
    <property type="evidence" value="ECO:0007669"/>
    <property type="project" value="UniProtKB-KW"/>
</dbReference>
<dbReference type="GO" id="GO:0046872">
    <property type="term" value="F:metal ion binding"/>
    <property type="evidence" value="ECO:0007669"/>
    <property type="project" value="UniProtKB-KW"/>
</dbReference>
<keyword evidence="10" id="KW-1185">Reference proteome</keyword>
<dbReference type="VEuPathDB" id="VectorBase:AEPI011362"/>
<dbReference type="InterPro" id="IPR045249">
    <property type="entry name" value="HARBI1-like"/>
</dbReference>
<comment type="subcellular location">
    <subcellularLocation>
        <location evidence="2">Nucleus</location>
    </subcellularLocation>
</comment>
<dbReference type="PANTHER" id="PTHR22930">
    <property type="match status" value="1"/>
</dbReference>
<dbReference type="InterPro" id="IPR027806">
    <property type="entry name" value="HARBI1_dom"/>
</dbReference>
<evidence type="ECO:0000259" key="8">
    <source>
        <dbReference type="Pfam" id="PF13359"/>
    </source>
</evidence>
<feature type="domain" description="DDE Tnp4" evidence="8">
    <location>
        <begin position="112"/>
        <end position="278"/>
    </location>
</feature>
<evidence type="ECO:0000256" key="7">
    <source>
        <dbReference type="ARBA" id="ARBA00023242"/>
    </source>
</evidence>
<dbReference type="GO" id="GO:0004518">
    <property type="term" value="F:nuclease activity"/>
    <property type="evidence" value="ECO:0007669"/>
    <property type="project" value="UniProtKB-KW"/>
</dbReference>
<dbReference type="GO" id="GO:0005634">
    <property type="term" value="C:nucleus"/>
    <property type="evidence" value="ECO:0007669"/>
    <property type="project" value="UniProtKB-SubCell"/>
</dbReference>
<dbReference type="AlphaFoldDB" id="A0A182PWM5"/>
<proteinExistence type="inferred from homology"/>
<evidence type="ECO:0000256" key="5">
    <source>
        <dbReference type="ARBA" id="ARBA00022723"/>
    </source>
</evidence>